<comment type="caution">
    <text evidence="1">The sequence shown here is derived from an EMBL/GenBank/DDBJ whole genome shotgun (WGS) entry which is preliminary data.</text>
</comment>
<dbReference type="Proteomes" id="UP001259832">
    <property type="component" value="Unassembled WGS sequence"/>
</dbReference>
<evidence type="ECO:0000313" key="1">
    <source>
        <dbReference type="EMBL" id="KAK1941037.1"/>
    </source>
</evidence>
<accession>A0AAD9GM90</accession>
<keyword evidence="2" id="KW-1185">Reference proteome</keyword>
<dbReference type="AlphaFoldDB" id="A0AAD9GM90"/>
<sequence length="292" mass="32736">MMGTINAENDFADALHDLHDRVDSVLFDVQPWQQWTEFGACFYAMRINAFLLLGCSTVTLGELLPGAKMTAKTSRVSVNLVPSRVVKTADQYGSSIGPEICLDEYERIDWTSGGRIVLSEDNEAGVDIFFTLKETKTNNLTVFVDRRKRHNGPFKFRHAKKHFKQMDVLPQFLEGSGVRLVRGVMNCASSSNLGMYEMDHDCFLLPREKNETFHGTLAYHPACSPVVDINSASLTALRSVLKGSKEAVDEAIEVILRKRNKPSRGFSNFEAFDVQVLKKLKVGIEENAWIAP</sequence>
<dbReference type="EMBL" id="JASMQC010000013">
    <property type="protein sequence ID" value="KAK1941037.1"/>
    <property type="molecule type" value="Genomic_DNA"/>
</dbReference>
<reference evidence="1" key="1">
    <citation type="submission" date="2023-08" db="EMBL/GenBank/DDBJ databases">
        <title>Reference Genome Resource for the Citrus Pathogen Phytophthora citrophthora.</title>
        <authorList>
            <person name="Moller H."/>
            <person name="Coetzee B."/>
            <person name="Rose L.J."/>
            <person name="Van Niekerk J.M."/>
        </authorList>
    </citation>
    <scope>NUCLEOTIDE SEQUENCE</scope>
    <source>
        <strain evidence="1">STE-U-9442</strain>
    </source>
</reference>
<gene>
    <name evidence="1" type="ORF">P3T76_007743</name>
</gene>
<evidence type="ECO:0000313" key="2">
    <source>
        <dbReference type="Proteomes" id="UP001259832"/>
    </source>
</evidence>
<proteinExistence type="predicted"/>
<name>A0AAD9GM90_9STRA</name>
<protein>
    <submittedName>
        <fullName evidence="1">Uncharacterized protein</fullName>
    </submittedName>
</protein>
<organism evidence="1 2">
    <name type="scientific">Phytophthora citrophthora</name>
    <dbReference type="NCBI Taxonomy" id="4793"/>
    <lineage>
        <taxon>Eukaryota</taxon>
        <taxon>Sar</taxon>
        <taxon>Stramenopiles</taxon>
        <taxon>Oomycota</taxon>
        <taxon>Peronosporomycetes</taxon>
        <taxon>Peronosporales</taxon>
        <taxon>Peronosporaceae</taxon>
        <taxon>Phytophthora</taxon>
    </lineage>
</organism>